<dbReference type="GO" id="GO:0005634">
    <property type="term" value="C:nucleus"/>
    <property type="evidence" value="ECO:0007669"/>
    <property type="project" value="UniProtKB-SubCell"/>
</dbReference>
<dbReference type="InterPro" id="IPR006458">
    <property type="entry name" value="Ovate_C"/>
</dbReference>
<evidence type="ECO:0000313" key="11">
    <source>
        <dbReference type="Proteomes" id="UP001140206"/>
    </source>
</evidence>
<comment type="subcellular location">
    <subcellularLocation>
        <location evidence="1 6">Nucleus</location>
    </subcellularLocation>
</comment>
<evidence type="ECO:0000313" key="9">
    <source>
        <dbReference type="EMBL" id="KAJ4731209.1"/>
    </source>
</evidence>
<evidence type="ECO:0000256" key="5">
    <source>
        <dbReference type="ARBA" id="ARBA00023242"/>
    </source>
</evidence>
<dbReference type="GO" id="GO:0045892">
    <property type="term" value="P:negative regulation of DNA-templated transcription"/>
    <property type="evidence" value="ECO:0007669"/>
    <property type="project" value="UniProtKB-UniRule"/>
</dbReference>
<dbReference type="Pfam" id="PF04844">
    <property type="entry name" value="Ovate"/>
    <property type="match status" value="1"/>
</dbReference>
<evidence type="ECO:0000256" key="7">
    <source>
        <dbReference type="SAM" id="MobiDB-lite"/>
    </source>
</evidence>
<dbReference type="EMBL" id="JAMFTS010000002">
    <property type="protein sequence ID" value="KAJ4796703.1"/>
    <property type="molecule type" value="Genomic_DNA"/>
</dbReference>
<comment type="function">
    <text evidence="6">Transcriptional repressor that regulates multiple aspects of plant growth and development.</text>
</comment>
<protein>
    <recommendedName>
        <fullName evidence="6">Transcription repressor</fullName>
    </recommendedName>
    <alternativeName>
        <fullName evidence="6">Ovate family protein</fullName>
    </alternativeName>
</protein>
<evidence type="ECO:0000256" key="6">
    <source>
        <dbReference type="RuleBase" id="RU367028"/>
    </source>
</evidence>
<dbReference type="PROSITE" id="PS51754">
    <property type="entry name" value="OVATE"/>
    <property type="match status" value="1"/>
</dbReference>
<keyword evidence="4 6" id="KW-0804">Transcription</keyword>
<sequence>MLGCFSRQKRPSSDSTPPPLPIPDSTPSTSVSVSVSASSSSNSVPYKNFNSMFDPSDDSETLNPTSPSPTTTTSDEDVSPKDDDLCSAIASRRFFPACPGRSKSIVDSAAVSVYGIGSGVAVPTYSPDPYGDFRQSMEEMVEALGLDKRAHWARLHELLLCYLALNSKQTHKYIISAFADLLLGITSDTKEEGVLENSTML</sequence>
<dbReference type="NCBIfam" id="TIGR01568">
    <property type="entry name" value="A_thal_3678"/>
    <property type="match status" value="1"/>
</dbReference>
<keyword evidence="2 6" id="KW-0678">Repressor</keyword>
<keyword evidence="11" id="KW-1185">Reference proteome</keyword>
<gene>
    <name evidence="9" type="ORF">LUZ62_011952</name>
    <name evidence="10" type="ORF">LUZ62_047949</name>
</gene>
<comment type="caution">
    <text evidence="9">The sequence shown here is derived from an EMBL/GenBank/DDBJ whole genome shotgun (WGS) entry which is preliminary data.</text>
</comment>
<keyword evidence="3 6" id="KW-0805">Transcription regulation</keyword>
<dbReference type="PANTHER" id="PTHR33057:SF21">
    <property type="entry name" value="TRANSCRIPTION REPRESSOR"/>
    <property type="match status" value="1"/>
</dbReference>
<evidence type="ECO:0000259" key="8">
    <source>
        <dbReference type="PROSITE" id="PS51754"/>
    </source>
</evidence>
<evidence type="ECO:0000256" key="3">
    <source>
        <dbReference type="ARBA" id="ARBA00023015"/>
    </source>
</evidence>
<feature type="compositionally biased region" description="Low complexity" evidence="7">
    <location>
        <begin position="25"/>
        <end position="45"/>
    </location>
</feature>
<reference evidence="9" key="1">
    <citation type="submission" date="2022-08" db="EMBL/GenBank/DDBJ databases">
        <authorList>
            <person name="Marques A."/>
        </authorList>
    </citation>
    <scope>NUCLEOTIDE SEQUENCE</scope>
    <source>
        <strain evidence="9">RhyPub2mFocal</strain>
        <tissue evidence="9">Leaves</tissue>
    </source>
</reference>
<dbReference type="InterPro" id="IPR038933">
    <property type="entry name" value="Ovate"/>
</dbReference>
<evidence type="ECO:0000256" key="1">
    <source>
        <dbReference type="ARBA" id="ARBA00004123"/>
    </source>
</evidence>
<evidence type="ECO:0000256" key="4">
    <source>
        <dbReference type="ARBA" id="ARBA00023163"/>
    </source>
</evidence>
<keyword evidence="5 6" id="KW-0539">Nucleus</keyword>
<evidence type="ECO:0000313" key="10">
    <source>
        <dbReference type="EMBL" id="KAJ4796703.1"/>
    </source>
</evidence>
<proteinExistence type="predicted"/>
<evidence type="ECO:0000256" key="2">
    <source>
        <dbReference type="ARBA" id="ARBA00022491"/>
    </source>
</evidence>
<dbReference type="PANTHER" id="PTHR33057">
    <property type="entry name" value="TRANSCRIPTION REPRESSOR OFP7-RELATED"/>
    <property type="match status" value="1"/>
</dbReference>
<feature type="compositionally biased region" description="Low complexity" evidence="7">
    <location>
        <begin position="64"/>
        <end position="73"/>
    </location>
</feature>
<feature type="domain" description="OVATE" evidence="8">
    <location>
        <begin position="122"/>
        <end position="184"/>
    </location>
</feature>
<accession>A0AAV8AI24</accession>
<organism evidence="9 11">
    <name type="scientific">Rhynchospora pubera</name>
    <dbReference type="NCBI Taxonomy" id="906938"/>
    <lineage>
        <taxon>Eukaryota</taxon>
        <taxon>Viridiplantae</taxon>
        <taxon>Streptophyta</taxon>
        <taxon>Embryophyta</taxon>
        <taxon>Tracheophyta</taxon>
        <taxon>Spermatophyta</taxon>
        <taxon>Magnoliopsida</taxon>
        <taxon>Liliopsida</taxon>
        <taxon>Poales</taxon>
        <taxon>Cyperaceae</taxon>
        <taxon>Cyperoideae</taxon>
        <taxon>Rhynchosporeae</taxon>
        <taxon>Rhynchospora</taxon>
    </lineage>
</organism>
<name>A0AAV8AI24_9POAL</name>
<feature type="region of interest" description="Disordered" evidence="7">
    <location>
        <begin position="1"/>
        <end position="82"/>
    </location>
</feature>
<dbReference type="AlphaFoldDB" id="A0AAV8AI24"/>
<dbReference type="Proteomes" id="UP001140206">
    <property type="component" value="Chromosome 2"/>
</dbReference>
<dbReference type="EMBL" id="JAMFTS010007415">
    <property type="protein sequence ID" value="KAJ4731209.1"/>
    <property type="molecule type" value="Genomic_DNA"/>
</dbReference>